<dbReference type="InterPro" id="IPR039426">
    <property type="entry name" value="TonB-dep_rcpt-like"/>
</dbReference>
<evidence type="ECO:0000256" key="8">
    <source>
        <dbReference type="PROSITE-ProRule" id="PRU01360"/>
    </source>
</evidence>
<keyword evidence="4 8" id="KW-0812">Transmembrane</keyword>
<evidence type="ECO:0000256" key="5">
    <source>
        <dbReference type="ARBA" id="ARBA00023077"/>
    </source>
</evidence>
<evidence type="ECO:0000256" key="1">
    <source>
        <dbReference type="ARBA" id="ARBA00004571"/>
    </source>
</evidence>
<keyword evidence="2 8" id="KW-0813">Transport</keyword>
<dbReference type="Proteomes" id="UP001251524">
    <property type="component" value="Unassembled WGS sequence"/>
</dbReference>
<evidence type="ECO:0000256" key="4">
    <source>
        <dbReference type="ARBA" id="ARBA00022692"/>
    </source>
</evidence>
<keyword evidence="14" id="KW-1185">Reference proteome</keyword>
<keyword evidence="10" id="KW-0732">Signal</keyword>
<keyword evidence="7 8" id="KW-0998">Cell outer membrane</keyword>
<feature type="chain" id="PRO_5045212875" evidence="10">
    <location>
        <begin position="25"/>
        <end position="710"/>
    </location>
</feature>
<protein>
    <submittedName>
        <fullName evidence="13">Iron complex outermembrane receptor protein</fullName>
    </submittedName>
</protein>
<name>A0ABU1W6R1_9GAMM</name>
<dbReference type="PANTHER" id="PTHR30069">
    <property type="entry name" value="TONB-DEPENDENT OUTER MEMBRANE RECEPTOR"/>
    <property type="match status" value="1"/>
</dbReference>
<evidence type="ECO:0000256" key="7">
    <source>
        <dbReference type="ARBA" id="ARBA00023237"/>
    </source>
</evidence>
<dbReference type="InterPro" id="IPR037066">
    <property type="entry name" value="Plug_dom_sf"/>
</dbReference>
<evidence type="ECO:0000313" key="13">
    <source>
        <dbReference type="EMBL" id="MDR7133265.1"/>
    </source>
</evidence>
<dbReference type="Gene3D" id="2.170.130.10">
    <property type="entry name" value="TonB-dependent receptor, plug domain"/>
    <property type="match status" value="1"/>
</dbReference>
<keyword evidence="13" id="KW-0675">Receptor</keyword>
<dbReference type="InterPro" id="IPR000531">
    <property type="entry name" value="Beta-barrel_TonB"/>
</dbReference>
<keyword evidence="6 8" id="KW-0472">Membrane</keyword>
<feature type="signal peptide" evidence="10">
    <location>
        <begin position="1"/>
        <end position="24"/>
    </location>
</feature>
<feature type="domain" description="TonB-dependent receptor-like beta-barrel" evidence="11">
    <location>
        <begin position="331"/>
        <end position="674"/>
    </location>
</feature>
<dbReference type="InterPro" id="IPR012910">
    <property type="entry name" value="Plug_dom"/>
</dbReference>
<comment type="subcellular location">
    <subcellularLocation>
        <location evidence="1 8">Cell outer membrane</location>
        <topology evidence="1 8">Multi-pass membrane protein</topology>
    </subcellularLocation>
</comment>
<evidence type="ECO:0000256" key="10">
    <source>
        <dbReference type="SAM" id="SignalP"/>
    </source>
</evidence>
<dbReference type="PANTHER" id="PTHR30069:SF28">
    <property type="entry name" value="TONB-DEPENDENT RECEPTOR YNCD-RELATED"/>
    <property type="match status" value="1"/>
</dbReference>
<organism evidence="13 14">
    <name type="scientific">Lysobacter niastensis</name>
    <dbReference type="NCBI Taxonomy" id="380629"/>
    <lineage>
        <taxon>Bacteria</taxon>
        <taxon>Pseudomonadati</taxon>
        <taxon>Pseudomonadota</taxon>
        <taxon>Gammaproteobacteria</taxon>
        <taxon>Lysobacterales</taxon>
        <taxon>Lysobacteraceae</taxon>
        <taxon>Lysobacter</taxon>
    </lineage>
</organism>
<evidence type="ECO:0000256" key="6">
    <source>
        <dbReference type="ARBA" id="ARBA00023136"/>
    </source>
</evidence>
<dbReference type="PROSITE" id="PS52016">
    <property type="entry name" value="TONB_DEPENDENT_REC_3"/>
    <property type="match status" value="1"/>
</dbReference>
<keyword evidence="5 9" id="KW-0798">TonB box</keyword>
<accession>A0ABU1W6R1</accession>
<dbReference type="EMBL" id="JAVDVY010000001">
    <property type="protein sequence ID" value="MDR7133265.1"/>
    <property type="molecule type" value="Genomic_DNA"/>
</dbReference>
<dbReference type="Pfam" id="PF00593">
    <property type="entry name" value="TonB_dep_Rec_b-barrel"/>
    <property type="match status" value="1"/>
</dbReference>
<evidence type="ECO:0000313" key="14">
    <source>
        <dbReference type="Proteomes" id="UP001251524"/>
    </source>
</evidence>
<evidence type="ECO:0000259" key="12">
    <source>
        <dbReference type="Pfam" id="PF07715"/>
    </source>
</evidence>
<gene>
    <name evidence="13" type="ORF">J2X06_000449</name>
</gene>
<evidence type="ECO:0000256" key="2">
    <source>
        <dbReference type="ARBA" id="ARBA00022448"/>
    </source>
</evidence>
<dbReference type="RefSeq" id="WP_310057699.1">
    <property type="nucleotide sequence ID" value="NZ_JAVDVY010000001.1"/>
</dbReference>
<reference evidence="13 14" key="1">
    <citation type="submission" date="2023-07" db="EMBL/GenBank/DDBJ databases">
        <title>Sorghum-associated microbial communities from plants grown in Nebraska, USA.</title>
        <authorList>
            <person name="Schachtman D."/>
        </authorList>
    </citation>
    <scope>NUCLEOTIDE SEQUENCE [LARGE SCALE GENOMIC DNA]</scope>
    <source>
        <strain evidence="13 14">BE198</strain>
    </source>
</reference>
<evidence type="ECO:0000259" key="11">
    <source>
        <dbReference type="Pfam" id="PF00593"/>
    </source>
</evidence>
<dbReference type="Pfam" id="PF07715">
    <property type="entry name" value="Plug"/>
    <property type="match status" value="1"/>
</dbReference>
<evidence type="ECO:0000256" key="3">
    <source>
        <dbReference type="ARBA" id="ARBA00022452"/>
    </source>
</evidence>
<feature type="domain" description="TonB-dependent receptor plug" evidence="12">
    <location>
        <begin position="50"/>
        <end position="160"/>
    </location>
</feature>
<keyword evidence="3 8" id="KW-1134">Transmembrane beta strand</keyword>
<dbReference type="Gene3D" id="2.40.170.20">
    <property type="entry name" value="TonB-dependent receptor, beta-barrel domain"/>
    <property type="match status" value="1"/>
</dbReference>
<sequence length="710" mass="76367">MNRPSLPRSLVGAALALQMTVLHAQARGADADADTTTLDSVQVLGARRALSDFPGAVSVIDGDALRSGQRQVSLAETLVRVPGIGVLDRQNYAQDLQIQSRGFGARSTFGIRGIRLIVDGIPSSALDGQGQAANFPLGSLDRIEVLRGPLALQYGNAAGGAIVAETALDGPSGVSADGWVGSFGSHRAEVGIERAEGGEPWRWQALGSHFVTDGERPHSSAERAQLDAVAQWTPDADRRLRVVLGGLSQPYTDDPLGLTRAQWQREPHGTDPAALLFDTRKRIDNAQAGMRWDDAYAPGRAYWLGGYGIERDVVQFLAVPVVAQRAPSSAGGVIDLERRSAGAEVGHRWEFARGALAMGVEAGRLKENRRGYENFVDDGLGNVQLGVRGRLRRDEDNRVDDREAFVSGDLRLADDWNALAAVRHARIDFESRDHYIAPGNGDDSGRIDYSETAASVGVARAFASGEIFASLGHGFETPTVTELSYRPDGSAGFNDLSAATFDTAELGARWRHDDGEANVAVYRIDGDDEIVQAENRGGRASFANAGRTRREGIEAGLEGTLGERWSYVATANWLRARFTSPFSYRVVTAGVVVTRTVEAGNRVPGIPLANGYAELAWNAGSGAFDAAVELRASDRIYTDDRNTEAAPGYAQLALRLQWRVPGSGWHGFARVDNIFDRDFVGSVIVNEANERYFEPGAGRAFSVGVGWAPR</sequence>
<dbReference type="InterPro" id="IPR036942">
    <property type="entry name" value="Beta-barrel_TonB_sf"/>
</dbReference>
<evidence type="ECO:0000256" key="9">
    <source>
        <dbReference type="RuleBase" id="RU003357"/>
    </source>
</evidence>
<dbReference type="SUPFAM" id="SSF56935">
    <property type="entry name" value="Porins"/>
    <property type="match status" value="1"/>
</dbReference>
<comment type="caution">
    <text evidence="13">The sequence shown here is derived from an EMBL/GenBank/DDBJ whole genome shotgun (WGS) entry which is preliminary data.</text>
</comment>
<proteinExistence type="inferred from homology"/>
<comment type="similarity">
    <text evidence="8 9">Belongs to the TonB-dependent receptor family.</text>
</comment>